<keyword evidence="2" id="KW-1133">Transmembrane helix</keyword>
<feature type="compositionally biased region" description="Basic and acidic residues" evidence="1">
    <location>
        <begin position="189"/>
        <end position="313"/>
    </location>
</feature>
<keyword evidence="5" id="KW-1185">Reference proteome</keyword>
<feature type="transmembrane region" description="Helical" evidence="2">
    <location>
        <begin position="368"/>
        <end position="387"/>
    </location>
</feature>
<keyword evidence="2" id="KW-0472">Membrane</keyword>
<comment type="caution">
    <text evidence="4">The sequence shown here is derived from an EMBL/GenBank/DDBJ whole genome shotgun (WGS) entry which is preliminary data.</text>
</comment>
<evidence type="ECO:0000256" key="2">
    <source>
        <dbReference type="SAM" id="Phobius"/>
    </source>
</evidence>
<evidence type="ECO:0008006" key="6">
    <source>
        <dbReference type="Google" id="ProtNLM"/>
    </source>
</evidence>
<evidence type="ECO:0000256" key="1">
    <source>
        <dbReference type="SAM" id="MobiDB-lite"/>
    </source>
</evidence>
<organism evidence="4 5">
    <name type="scientific">Micromonospora jinlongensis</name>
    <dbReference type="NCBI Taxonomy" id="1287877"/>
    <lineage>
        <taxon>Bacteria</taxon>
        <taxon>Bacillati</taxon>
        <taxon>Actinomycetota</taxon>
        <taxon>Actinomycetes</taxon>
        <taxon>Micromonosporales</taxon>
        <taxon>Micromonosporaceae</taxon>
        <taxon>Micromonospora</taxon>
    </lineage>
</organism>
<feature type="chain" id="PRO_5030737772" description="MYXO-CTERM domain-containing protein" evidence="3">
    <location>
        <begin position="31"/>
        <end position="397"/>
    </location>
</feature>
<dbReference type="AlphaFoldDB" id="A0A7Y9X0P2"/>
<keyword evidence="2" id="KW-0812">Transmembrane</keyword>
<protein>
    <recommendedName>
        <fullName evidence="6">MYXO-CTERM domain-containing protein</fullName>
    </recommendedName>
</protein>
<dbReference type="Proteomes" id="UP000523545">
    <property type="component" value="Unassembled WGS sequence"/>
</dbReference>
<reference evidence="4 5" key="1">
    <citation type="submission" date="2020-07" db="EMBL/GenBank/DDBJ databases">
        <title>Sequencing the genomes of 1000 actinobacteria strains.</title>
        <authorList>
            <person name="Klenk H.-P."/>
        </authorList>
    </citation>
    <scope>NUCLEOTIDE SEQUENCE [LARGE SCALE GENOMIC DNA]</scope>
    <source>
        <strain evidence="4 5">DSM 45876</strain>
    </source>
</reference>
<feature type="compositionally biased region" description="Basic and acidic residues" evidence="1">
    <location>
        <begin position="83"/>
        <end position="165"/>
    </location>
</feature>
<dbReference type="EMBL" id="JACCHK010000001">
    <property type="protein sequence ID" value="NYH43036.1"/>
    <property type="molecule type" value="Genomic_DNA"/>
</dbReference>
<feature type="signal peptide" evidence="3">
    <location>
        <begin position="1"/>
        <end position="30"/>
    </location>
</feature>
<dbReference type="RefSeq" id="WP_179780705.1">
    <property type="nucleotide sequence ID" value="NZ_JACCHK010000001.1"/>
</dbReference>
<proteinExistence type="predicted"/>
<keyword evidence="3" id="KW-0732">Signal</keyword>
<evidence type="ECO:0000313" key="4">
    <source>
        <dbReference type="EMBL" id="NYH43036.1"/>
    </source>
</evidence>
<feature type="region of interest" description="Disordered" evidence="1">
    <location>
        <begin position="81"/>
        <end position="313"/>
    </location>
</feature>
<evidence type="ECO:0000313" key="5">
    <source>
        <dbReference type="Proteomes" id="UP000523545"/>
    </source>
</evidence>
<evidence type="ECO:0000256" key="3">
    <source>
        <dbReference type="SAM" id="SignalP"/>
    </source>
</evidence>
<accession>A0A7Y9X0P2</accession>
<sequence>MAKKMLGKVVAGAALGGASLLVFAPGIAFADGHDDAKDRDGKVYAKPHVVKAGEEVKLLEICPDRQEHAYVWSKVTGKVKLKPAHEDRGEDREWREDENSSDHDKGKDEHGKDDKGKDHEGKDENGKDEHGKDDKGKDEHGKDDKGKDEHGKGEEGKGEDGKDKPQPPTDGAQPGGQGGGAAADAYGDEGSKDWKGEEHGQDADDSRDKKDWDSKDEGKKDWESKDEHGSGEYGSDKGWESKDEHGSDEYGSDKGWESKDEHGSDEYGSDKGWESKDEHGSDEYGSDKGWESKDEHGGYGSEEGRSDERDWEKEREFVYYGEAKVDKDAKPGRYELKGSCGEGELVVLPHGGVDGGDGGASTGTDRGLATGGAGLLGAAALGGIVLMRRRRTDGSLV</sequence>
<name>A0A7Y9X0P2_9ACTN</name>
<gene>
    <name evidence="4" type="ORF">HNR22_002763</name>
</gene>